<evidence type="ECO:0000313" key="2">
    <source>
        <dbReference type="Proteomes" id="UP000283095"/>
    </source>
</evidence>
<organism evidence="1 2">
    <name type="scientific">Peribacillus asahii</name>
    <dbReference type="NCBI Taxonomy" id="228899"/>
    <lineage>
        <taxon>Bacteria</taxon>
        <taxon>Bacillati</taxon>
        <taxon>Bacillota</taxon>
        <taxon>Bacilli</taxon>
        <taxon>Bacillales</taxon>
        <taxon>Bacillaceae</taxon>
        <taxon>Peribacillus</taxon>
    </lineage>
</organism>
<dbReference type="RefSeq" id="WP_127760302.1">
    <property type="nucleotide sequence ID" value="NZ_CP026095.1"/>
</dbReference>
<dbReference type="AlphaFoldDB" id="A0A3T0KRA1"/>
<dbReference type="Proteomes" id="UP000283095">
    <property type="component" value="Chromosome"/>
</dbReference>
<accession>A0A3T0KRA1</accession>
<dbReference type="OrthoDB" id="9784784at2"/>
<protein>
    <submittedName>
        <fullName evidence="1">ABC transporter</fullName>
    </submittedName>
</protein>
<dbReference type="EMBL" id="CP026095">
    <property type="protein sequence ID" value="AZV42929.1"/>
    <property type="molecule type" value="Genomic_DNA"/>
</dbReference>
<name>A0A3T0KRA1_9BACI</name>
<evidence type="ECO:0000313" key="1">
    <source>
        <dbReference type="EMBL" id="AZV42929.1"/>
    </source>
</evidence>
<sequence length="236" mass="26211">MIKLIKLELRRNNIRTYVIASIMIAIVMLGFLYLFAYAPKLEPNDKDLEIFLGYNNLIPLFGVLNMAAFCVLSAVMYSKFIVEDYSGNRPVLLFSYPISRKKILFSKLSVVSIFTIISMIISNLIIFLIFGITEKTMHLVSGGFTAAIMLQAIKITVVMAIIAACIGIIATGIGFIKKSVPTTIVSAVLLASLMCNIVVNTTSSITFMYIFSLIMIFVGIIFSVNLIHKVNHMEVE</sequence>
<gene>
    <name evidence="1" type="ORF">BAOM_2320</name>
</gene>
<proteinExistence type="predicted"/>
<dbReference type="KEGG" id="pasa:BAOM_2320"/>
<dbReference type="Pfam" id="PF12730">
    <property type="entry name" value="ABC2_membrane_4"/>
    <property type="match status" value="1"/>
</dbReference>
<reference evidence="1 2" key="1">
    <citation type="submission" date="2018-01" db="EMBL/GenBank/DDBJ databases">
        <title>Bacillus asahii Genome sequencing and assembly.</title>
        <authorList>
            <person name="Jiang H."/>
            <person name="Feng Y."/>
            <person name="Zhao F."/>
            <person name="Lin X."/>
        </authorList>
    </citation>
    <scope>NUCLEOTIDE SEQUENCE [LARGE SCALE GENOMIC DNA]</scope>
    <source>
        <strain evidence="1 2">OM18</strain>
    </source>
</reference>